<keyword evidence="6" id="KW-0597">Phosphoprotein</keyword>
<protein>
    <submittedName>
        <fullName evidence="9">LuxR C-terminal-related transcriptional regulator</fullName>
    </submittedName>
</protein>
<evidence type="ECO:0000256" key="4">
    <source>
        <dbReference type="ARBA" id="ARBA00023125"/>
    </source>
</evidence>
<dbReference type="SUPFAM" id="SSF46894">
    <property type="entry name" value="C-terminal effector domain of the bipartite response regulators"/>
    <property type="match status" value="1"/>
</dbReference>
<dbReference type="CDD" id="cd06170">
    <property type="entry name" value="LuxR_C_like"/>
    <property type="match status" value="1"/>
</dbReference>
<dbReference type="InterPro" id="IPR000792">
    <property type="entry name" value="Tscrpt_reg_LuxR_C"/>
</dbReference>
<evidence type="ECO:0000256" key="3">
    <source>
        <dbReference type="ARBA" id="ARBA00023082"/>
    </source>
</evidence>
<proteinExistence type="inferred from homology"/>
<dbReference type="Pfam" id="PF08281">
    <property type="entry name" value="Sigma70_r4_2"/>
    <property type="match status" value="1"/>
</dbReference>
<sequence>MEPVIEIAAIDNDQMLLEGMATWIAGVPDIRLVATAPSVADFLSQTVTARIVLLDLNLEDFTDPVDNVAALVHAGFTVIVITVVPDLSYILATTEAGAVAYVAKTSNLTNLADVVRAVARGDSPLTTEHAFWLGRDDRPDRPELTPREHEVLVAYGRGMTVDAVARRLGIAAGTVRTHLERAKQKYAEAGRPIRHRGQYGERIREDGLGRERLPGPGSNPPARTEEQGPLTA</sequence>
<dbReference type="RefSeq" id="WP_253755146.1">
    <property type="nucleotide sequence ID" value="NZ_JAMZDZ010000001.1"/>
</dbReference>
<dbReference type="InterPro" id="IPR016032">
    <property type="entry name" value="Sig_transdc_resp-reg_C-effctor"/>
</dbReference>
<dbReference type="PROSITE" id="PS50110">
    <property type="entry name" value="RESPONSE_REGULATORY"/>
    <property type="match status" value="1"/>
</dbReference>
<dbReference type="Gene3D" id="1.10.10.10">
    <property type="entry name" value="Winged helix-like DNA-binding domain superfamily/Winged helix DNA-binding domain"/>
    <property type="match status" value="1"/>
</dbReference>
<name>A0ABV8LMG4_9ACTN</name>
<evidence type="ECO:0000256" key="7">
    <source>
        <dbReference type="SAM" id="MobiDB-lite"/>
    </source>
</evidence>
<dbReference type="SUPFAM" id="SSF52172">
    <property type="entry name" value="CheY-like"/>
    <property type="match status" value="1"/>
</dbReference>
<dbReference type="InterPro" id="IPR036388">
    <property type="entry name" value="WH-like_DNA-bd_sf"/>
</dbReference>
<organism evidence="9 10">
    <name type="scientific">Hamadaea flava</name>
    <dbReference type="NCBI Taxonomy" id="1742688"/>
    <lineage>
        <taxon>Bacteria</taxon>
        <taxon>Bacillati</taxon>
        <taxon>Actinomycetota</taxon>
        <taxon>Actinomycetes</taxon>
        <taxon>Micromonosporales</taxon>
        <taxon>Micromonosporaceae</taxon>
        <taxon>Hamadaea</taxon>
    </lineage>
</organism>
<dbReference type="EMBL" id="JBHSAY010000006">
    <property type="protein sequence ID" value="MFC4131532.1"/>
    <property type="molecule type" value="Genomic_DNA"/>
</dbReference>
<dbReference type="InterPro" id="IPR013249">
    <property type="entry name" value="RNA_pol_sigma70_r4_t2"/>
</dbReference>
<gene>
    <name evidence="9" type="ORF">ACFOZ4_13055</name>
</gene>
<reference evidence="10" key="1">
    <citation type="journal article" date="2019" name="Int. J. Syst. Evol. Microbiol.">
        <title>The Global Catalogue of Microorganisms (GCM) 10K type strain sequencing project: providing services to taxonomists for standard genome sequencing and annotation.</title>
        <authorList>
            <consortium name="The Broad Institute Genomics Platform"/>
            <consortium name="The Broad Institute Genome Sequencing Center for Infectious Disease"/>
            <person name="Wu L."/>
            <person name="Ma J."/>
        </authorList>
    </citation>
    <scope>NUCLEOTIDE SEQUENCE [LARGE SCALE GENOMIC DNA]</scope>
    <source>
        <strain evidence="10">CGMCC 4.7289</strain>
    </source>
</reference>
<keyword evidence="2" id="KW-0805">Transcription regulation</keyword>
<evidence type="ECO:0000256" key="6">
    <source>
        <dbReference type="PROSITE-ProRule" id="PRU00169"/>
    </source>
</evidence>
<keyword evidence="10" id="KW-1185">Reference proteome</keyword>
<dbReference type="Gene3D" id="3.40.50.2300">
    <property type="match status" value="1"/>
</dbReference>
<feature type="compositionally biased region" description="Basic and acidic residues" evidence="7">
    <location>
        <begin position="198"/>
        <end position="213"/>
    </location>
</feature>
<dbReference type="PROSITE" id="PS00622">
    <property type="entry name" value="HTH_LUXR_1"/>
    <property type="match status" value="1"/>
</dbReference>
<dbReference type="PRINTS" id="PR00038">
    <property type="entry name" value="HTHLUXR"/>
</dbReference>
<dbReference type="Proteomes" id="UP001595816">
    <property type="component" value="Unassembled WGS sequence"/>
</dbReference>
<evidence type="ECO:0000313" key="10">
    <source>
        <dbReference type="Proteomes" id="UP001595816"/>
    </source>
</evidence>
<evidence type="ECO:0000313" key="9">
    <source>
        <dbReference type="EMBL" id="MFC4131532.1"/>
    </source>
</evidence>
<dbReference type="InterPro" id="IPR011006">
    <property type="entry name" value="CheY-like_superfamily"/>
</dbReference>
<feature type="region of interest" description="Disordered" evidence="7">
    <location>
        <begin position="190"/>
        <end position="232"/>
    </location>
</feature>
<evidence type="ECO:0000256" key="5">
    <source>
        <dbReference type="ARBA" id="ARBA00023163"/>
    </source>
</evidence>
<evidence type="ECO:0000256" key="1">
    <source>
        <dbReference type="ARBA" id="ARBA00010641"/>
    </source>
</evidence>
<feature type="modified residue" description="4-aspartylphosphate" evidence="6">
    <location>
        <position position="55"/>
    </location>
</feature>
<keyword evidence="4" id="KW-0238">DNA-binding</keyword>
<keyword evidence="5" id="KW-0804">Transcription</keyword>
<dbReference type="PANTHER" id="PTHR43214:SF43">
    <property type="entry name" value="TWO-COMPONENT RESPONSE REGULATOR"/>
    <property type="match status" value="1"/>
</dbReference>
<comment type="similarity">
    <text evidence="1">Belongs to the sigma-70 factor family. ECF subfamily.</text>
</comment>
<evidence type="ECO:0000259" key="8">
    <source>
        <dbReference type="PROSITE" id="PS50110"/>
    </source>
</evidence>
<accession>A0ABV8LMG4</accession>
<dbReference type="InterPro" id="IPR039420">
    <property type="entry name" value="WalR-like"/>
</dbReference>
<comment type="caution">
    <text evidence="9">The sequence shown here is derived from an EMBL/GenBank/DDBJ whole genome shotgun (WGS) entry which is preliminary data.</text>
</comment>
<dbReference type="InterPro" id="IPR001789">
    <property type="entry name" value="Sig_transdc_resp-reg_receiver"/>
</dbReference>
<dbReference type="SMART" id="SM00421">
    <property type="entry name" value="HTH_LUXR"/>
    <property type="match status" value="1"/>
</dbReference>
<dbReference type="PANTHER" id="PTHR43214">
    <property type="entry name" value="TWO-COMPONENT RESPONSE REGULATOR"/>
    <property type="match status" value="1"/>
</dbReference>
<keyword evidence="3" id="KW-0731">Sigma factor</keyword>
<evidence type="ECO:0000256" key="2">
    <source>
        <dbReference type="ARBA" id="ARBA00023015"/>
    </source>
</evidence>
<feature type="domain" description="Response regulatory" evidence="8">
    <location>
        <begin position="6"/>
        <end position="119"/>
    </location>
</feature>